<name>M2QUM3_9PSEU</name>
<proteinExistence type="predicted"/>
<protein>
    <submittedName>
        <fullName evidence="2">Uncharacterized protein</fullName>
    </submittedName>
</protein>
<evidence type="ECO:0000256" key="1">
    <source>
        <dbReference type="SAM" id="MobiDB-lite"/>
    </source>
</evidence>
<dbReference type="AlphaFoldDB" id="M2QUM3"/>
<feature type="compositionally biased region" description="Polar residues" evidence="1">
    <location>
        <begin position="19"/>
        <end position="29"/>
    </location>
</feature>
<feature type="region of interest" description="Disordered" evidence="1">
    <location>
        <begin position="1"/>
        <end position="40"/>
    </location>
</feature>
<sequence>MTRPRRQRVTSVEHASIMRDNSNMSSRPCSPSPIRVGGQL</sequence>
<dbReference type="EMBL" id="ANMG01000001">
    <property type="protein sequence ID" value="EMD30211.1"/>
    <property type="molecule type" value="Genomic_DNA"/>
</dbReference>
<reference evidence="2 3" key="1">
    <citation type="submission" date="2012-10" db="EMBL/GenBank/DDBJ databases">
        <title>Genome assembly of Amycolatopsis azurea DSM 43854.</title>
        <authorList>
            <person name="Khatri I."/>
            <person name="Kaur I."/>
            <person name="Subramanian S."/>
            <person name="Mayilraj S."/>
        </authorList>
    </citation>
    <scope>NUCLEOTIDE SEQUENCE [LARGE SCALE GENOMIC DNA]</scope>
    <source>
        <strain evidence="2 3">DSM 43854</strain>
    </source>
</reference>
<evidence type="ECO:0000313" key="3">
    <source>
        <dbReference type="Proteomes" id="UP000014137"/>
    </source>
</evidence>
<organism evidence="2 3">
    <name type="scientific">Amycolatopsis azurea DSM 43854</name>
    <dbReference type="NCBI Taxonomy" id="1238180"/>
    <lineage>
        <taxon>Bacteria</taxon>
        <taxon>Bacillati</taxon>
        <taxon>Actinomycetota</taxon>
        <taxon>Actinomycetes</taxon>
        <taxon>Pseudonocardiales</taxon>
        <taxon>Pseudonocardiaceae</taxon>
        <taxon>Amycolatopsis</taxon>
    </lineage>
</organism>
<comment type="caution">
    <text evidence="2">The sequence shown here is derived from an EMBL/GenBank/DDBJ whole genome shotgun (WGS) entry which is preliminary data.</text>
</comment>
<accession>M2QUM3</accession>
<evidence type="ECO:0000313" key="2">
    <source>
        <dbReference type="EMBL" id="EMD30211.1"/>
    </source>
</evidence>
<dbReference type="PATRIC" id="fig|1238180.3.peg.197"/>
<gene>
    <name evidence="2" type="ORF">C791_0197</name>
</gene>
<dbReference type="Proteomes" id="UP000014137">
    <property type="component" value="Unassembled WGS sequence"/>
</dbReference>